<sequence>MACFLRGQTSHSGPRNPDETSTTGPQPLSLPQTSHSRHTSLPQFDNTKTGRRRANQLRHPSSLRRATRPIVLLPLKTRSR</sequence>
<organism evidence="2 3">
    <name type="scientific">Schizothecium vesticola</name>
    <dbReference type="NCBI Taxonomy" id="314040"/>
    <lineage>
        <taxon>Eukaryota</taxon>
        <taxon>Fungi</taxon>
        <taxon>Dikarya</taxon>
        <taxon>Ascomycota</taxon>
        <taxon>Pezizomycotina</taxon>
        <taxon>Sordariomycetes</taxon>
        <taxon>Sordariomycetidae</taxon>
        <taxon>Sordariales</taxon>
        <taxon>Schizotheciaceae</taxon>
        <taxon>Schizothecium</taxon>
    </lineage>
</organism>
<dbReference type="EMBL" id="JAUKUD010000005">
    <property type="protein sequence ID" value="KAK0743337.1"/>
    <property type="molecule type" value="Genomic_DNA"/>
</dbReference>
<comment type="caution">
    <text evidence="2">The sequence shown here is derived from an EMBL/GenBank/DDBJ whole genome shotgun (WGS) entry which is preliminary data.</text>
</comment>
<reference evidence="2" key="1">
    <citation type="submission" date="2023-06" db="EMBL/GenBank/DDBJ databases">
        <title>Genome-scale phylogeny and comparative genomics of the fungal order Sordariales.</title>
        <authorList>
            <consortium name="Lawrence Berkeley National Laboratory"/>
            <person name="Hensen N."/>
            <person name="Bonometti L."/>
            <person name="Westerberg I."/>
            <person name="Brannstrom I.O."/>
            <person name="Guillou S."/>
            <person name="Cros-Aarteil S."/>
            <person name="Calhoun S."/>
            <person name="Haridas S."/>
            <person name="Kuo A."/>
            <person name="Mondo S."/>
            <person name="Pangilinan J."/>
            <person name="Riley R."/>
            <person name="LaButti K."/>
            <person name="Andreopoulos B."/>
            <person name="Lipzen A."/>
            <person name="Chen C."/>
            <person name="Yanf M."/>
            <person name="Daum C."/>
            <person name="Ng V."/>
            <person name="Clum A."/>
            <person name="Steindorff A."/>
            <person name="Ohm R."/>
            <person name="Martin F."/>
            <person name="Silar P."/>
            <person name="Natvig D."/>
            <person name="Lalanne C."/>
            <person name="Gautier V."/>
            <person name="Ament-velasquez S.L."/>
            <person name="Kruys A."/>
            <person name="Hutchinson M.I."/>
            <person name="Powell A.J."/>
            <person name="Barry K."/>
            <person name="Miller A.N."/>
            <person name="Grigoriev I.V."/>
            <person name="Debuchy R."/>
            <person name="Gladieux P."/>
            <person name="Thoren M.H."/>
            <person name="Johannesson H."/>
        </authorList>
    </citation>
    <scope>NUCLEOTIDE SEQUENCE</scope>
    <source>
        <strain evidence="2">SMH3187-1</strain>
    </source>
</reference>
<evidence type="ECO:0000256" key="1">
    <source>
        <dbReference type="SAM" id="MobiDB-lite"/>
    </source>
</evidence>
<dbReference type="AlphaFoldDB" id="A0AA40EPX3"/>
<feature type="region of interest" description="Disordered" evidence="1">
    <location>
        <begin position="1"/>
        <end position="80"/>
    </location>
</feature>
<feature type="compositionally biased region" description="Polar residues" evidence="1">
    <location>
        <begin position="7"/>
        <end position="47"/>
    </location>
</feature>
<evidence type="ECO:0000313" key="3">
    <source>
        <dbReference type="Proteomes" id="UP001172155"/>
    </source>
</evidence>
<proteinExistence type="predicted"/>
<gene>
    <name evidence="2" type="ORF">B0T18DRAFT_415023</name>
</gene>
<protein>
    <submittedName>
        <fullName evidence="2">Uncharacterized protein</fullName>
    </submittedName>
</protein>
<dbReference type="Proteomes" id="UP001172155">
    <property type="component" value="Unassembled WGS sequence"/>
</dbReference>
<name>A0AA40EPX3_9PEZI</name>
<feature type="compositionally biased region" description="Basic residues" evidence="1">
    <location>
        <begin position="49"/>
        <end position="67"/>
    </location>
</feature>
<evidence type="ECO:0000313" key="2">
    <source>
        <dbReference type="EMBL" id="KAK0743337.1"/>
    </source>
</evidence>
<keyword evidence="3" id="KW-1185">Reference proteome</keyword>
<accession>A0AA40EPX3</accession>